<name>A0A3B0TQ94_9ZZZZ</name>
<dbReference type="SUPFAM" id="SSF101790">
    <property type="entry name" value="Aminomethyltransferase beta-barrel domain"/>
    <property type="match status" value="1"/>
</dbReference>
<dbReference type="EMBL" id="UOEQ01000256">
    <property type="protein sequence ID" value="VAW20128.1"/>
    <property type="molecule type" value="Genomic_DNA"/>
</dbReference>
<dbReference type="InterPro" id="IPR029043">
    <property type="entry name" value="GcvT/YgfZ_C"/>
</dbReference>
<protein>
    <submittedName>
        <fullName evidence="2">Sarcosine oxidase alpha subunit</fullName>
        <ecNumber evidence="2">1.5.3.1</ecNumber>
    </submittedName>
</protein>
<dbReference type="GO" id="GO:0008115">
    <property type="term" value="F:sarcosine oxidase activity"/>
    <property type="evidence" value="ECO:0007669"/>
    <property type="project" value="UniProtKB-EC"/>
</dbReference>
<reference evidence="2" key="1">
    <citation type="submission" date="2018-06" db="EMBL/GenBank/DDBJ databases">
        <authorList>
            <person name="Zhirakovskaya E."/>
        </authorList>
    </citation>
    <scope>NUCLEOTIDE SEQUENCE</scope>
</reference>
<dbReference type="Pfam" id="PF08669">
    <property type="entry name" value="GCV_T_C"/>
    <property type="match status" value="1"/>
</dbReference>
<gene>
    <name evidence="2" type="ORF">MNBD_ALPHA11-762</name>
</gene>
<dbReference type="EC" id="1.5.3.1" evidence="2"/>
<dbReference type="Gene3D" id="3.30.1360.120">
    <property type="entry name" value="Probable tRNA modification gtpase trme, domain 1"/>
    <property type="match status" value="1"/>
</dbReference>
<dbReference type="AlphaFoldDB" id="A0A3B0TQ94"/>
<evidence type="ECO:0000259" key="1">
    <source>
        <dbReference type="Pfam" id="PF08669"/>
    </source>
</evidence>
<feature type="domain" description="Aminomethyltransferase C-terminal" evidence="1">
    <location>
        <begin position="70"/>
        <end position="134"/>
    </location>
</feature>
<sequence length="142" mass="14858">KGHVSGPELVGQTTAQDLGFGGMMSKKKDFIGRVLAGRAALIDANRPSLVGLRPVLSGDRFSSGAQFLPVGSTPVADNNLGYITSVAYSPHVGSWIGLGLISGGSARLGEKIRAYDPVRNKDTLVEIVSPVFIDPKGARLRA</sequence>
<organism evidence="2">
    <name type="scientific">hydrothermal vent metagenome</name>
    <dbReference type="NCBI Taxonomy" id="652676"/>
    <lineage>
        <taxon>unclassified sequences</taxon>
        <taxon>metagenomes</taxon>
        <taxon>ecological metagenomes</taxon>
    </lineage>
</organism>
<accession>A0A3B0TQ94</accession>
<dbReference type="InterPro" id="IPR027266">
    <property type="entry name" value="TrmE/GcvT-like"/>
</dbReference>
<evidence type="ECO:0000313" key="2">
    <source>
        <dbReference type="EMBL" id="VAW20128.1"/>
    </source>
</evidence>
<keyword evidence="2" id="KW-0560">Oxidoreductase</keyword>
<feature type="non-terminal residue" evidence="2">
    <location>
        <position position="1"/>
    </location>
</feature>
<proteinExistence type="predicted"/>
<dbReference type="InterPro" id="IPR013977">
    <property type="entry name" value="GcvT_C"/>
</dbReference>